<evidence type="ECO:0000256" key="1">
    <source>
        <dbReference type="ARBA" id="ARBA00004123"/>
    </source>
</evidence>
<evidence type="ECO:0000256" key="3">
    <source>
        <dbReference type="ARBA" id="ARBA00023242"/>
    </source>
</evidence>
<dbReference type="PROSITE" id="PS00463">
    <property type="entry name" value="ZN2_CY6_FUNGAL_1"/>
    <property type="match status" value="1"/>
</dbReference>
<dbReference type="GO" id="GO:0005634">
    <property type="term" value="C:nucleus"/>
    <property type="evidence" value="ECO:0007669"/>
    <property type="project" value="UniProtKB-SubCell"/>
</dbReference>
<comment type="subcellular location">
    <subcellularLocation>
        <location evidence="1">Nucleus</location>
    </subcellularLocation>
</comment>
<dbReference type="Proteomes" id="UP000054097">
    <property type="component" value="Unassembled WGS sequence"/>
</dbReference>
<organism evidence="6 7">
    <name type="scientific">Serendipita vermifera MAFF 305830</name>
    <dbReference type="NCBI Taxonomy" id="933852"/>
    <lineage>
        <taxon>Eukaryota</taxon>
        <taxon>Fungi</taxon>
        <taxon>Dikarya</taxon>
        <taxon>Basidiomycota</taxon>
        <taxon>Agaricomycotina</taxon>
        <taxon>Agaricomycetes</taxon>
        <taxon>Sebacinales</taxon>
        <taxon>Serendipitaceae</taxon>
        <taxon>Serendipita</taxon>
    </lineage>
</organism>
<keyword evidence="7" id="KW-1185">Reference proteome</keyword>
<dbReference type="PANTHER" id="PTHR31001">
    <property type="entry name" value="UNCHARACTERIZED TRANSCRIPTIONAL REGULATORY PROTEIN"/>
    <property type="match status" value="1"/>
</dbReference>
<reference evidence="6 7" key="1">
    <citation type="submission" date="2014-04" db="EMBL/GenBank/DDBJ databases">
        <authorList>
            <consortium name="DOE Joint Genome Institute"/>
            <person name="Kuo A."/>
            <person name="Zuccaro A."/>
            <person name="Kohler A."/>
            <person name="Nagy L.G."/>
            <person name="Floudas D."/>
            <person name="Copeland A."/>
            <person name="Barry K.W."/>
            <person name="Cichocki N."/>
            <person name="Veneault-Fourrey C."/>
            <person name="LaButti K."/>
            <person name="Lindquist E.A."/>
            <person name="Lipzen A."/>
            <person name="Lundell T."/>
            <person name="Morin E."/>
            <person name="Murat C."/>
            <person name="Sun H."/>
            <person name="Tunlid A."/>
            <person name="Henrissat B."/>
            <person name="Grigoriev I.V."/>
            <person name="Hibbett D.S."/>
            <person name="Martin F."/>
            <person name="Nordberg H.P."/>
            <person name="Cantor M.N."/>
            <person name="Hua S.X."/>
        </authorList>
    </citation>
    <scope>NUCLEOTIDE SEQUENCE [LARGE SCALE GENOMIC DNA]</scope>
    <source>
        <strain evidence="6 7">MAFF 305830</strain>
    </source>
</reference>
<evidence type="ECO:0000313" key="6">
    <source>
        <dbReference type="EMBL" id="KIM34498.1"/>
    </source>
</evidence>
<dbReference type="InterPro" id="IPR007219">
    <property type="entry name" value="XnlR_reg_dom"/>
</dbReference>
<proteinExistence type="predicted"/>
<dbReference type="InterPro" id="IPR001138">
    <property type="entry name" value="Zn2Cys6_DnaBD"/>
</dbReference>
<dbReference type="AlphaFoldDB" id="A0A0C2X8Y5"/>
<reference evidence="7" key="2">
    <citation type="submission" date="2015-01" db="EMBL/GenBank/DDBJ databases">
        <title>Evolutionary Origins and Diversification of the Mycorrhizal Mutualists.</title>
        <authorList>
            <consortium name="DOE Joint Genome Institute"/>
            <consortium name="Mycorrhizal Genomics Consortium"/>
            <person name="Kohler A."/>
            <person name="Kuo A."/>
            <person name="Nagy L.G."/>
            <person name="Floudas D."/>
            <person name="Copeland A."/>
            <person name="Barry K.W."/>
            <person name="Cichocki N."/>
            <person name="Veneault-Fourrey C."/>
            <person name="LaButti K."/>
            <person name="Lindquist E.A."/>
            <person name="Lipzen A."/>
            <person name="Lundell T."/>
            <person name="Morin E."/>
            <person name="Murat C."/>
            <person name="Riley R."/>
            <person name="Ohm R."/>
            <person name="Sun H."/>
            <person name="Tunlid A."/>
            <person name="Henrissat B."/>
            <person name="Grigoriev I.V."/>
            <person name="Hibbett D.S."/>
            <person name="Martin F."/>
        </authorList>
    </citation>
    <scope>NUCLEOTIDE SEQUENCE [LARGE SCALE GENOMIC DNA]</scope>
    <source>
        <strain evidence="7">MAFF 305830</strain>
    </source>
</reference>
<dbReference type="GO" id="GO:0003677">
    <property type="term" value="F:DNA binding"/>
    <property type="evidence" value="ECO:0007669"/>
    <property type="project" value="InterPro"/>
</dbReference>
<evidence type="ECO:0000259" key="5">
    <source>
        <dbReference type="PROSITE" id="PS50048"/>
    </source>
</evidence>
<evidence type="ECO:0000256" key="4">
    <source>
        <dbReference type="SAM" id="MobiDB-lite"/>
    </source>
</evidence>
<keyword evidence="3" id="KW-0539">Nucleus</keyword>
<dbReference type="InterPro" id="IPR050613">
    <property type="entry name" value="Sec_Metabolite_Reg"/>
</dbReference>
<sequence>MPPAQEPKLLKKPCAECRRLKIKCDRTSPCGNCVKRGVAKVCPDSTVSYSGGRFVLTGTSELHGTIQDLSIRVKKLEAALQAAHSASSTMTHPLLLDEERVPIELDENVNTTIEEPDPDNAEAMFSMLSIETDVSTSRMTASHYSLWYLDGNKDPHHAPSVPEKLITSTAAASDSLFPIDLLRIAQGPNHDSGALRHRLMACLPSIDVATSLVEEYYENAGCIHNIVSRSLFDKEFWPVAYGGKEAPTSLLAVIFNIFCLGAMWHPALPSNCLSPSQFNHLAVLAMSQDPISIAHIEALCMQAVYLCVIDATHSKAWACLGLALKLAQTMGIDRDCALWLIPDDARQRRRRVFNELHTIDCFMSMLVGRTNVLSAGQHNTPPPDFNPNASPMDAVCEKSFRWQYVFLGHGVQSLLALVLSTEKPATYKATLELDKKLRSYDTILDPRLLKELGTLPKKDQDTTFLRKHRIQQIFISIAKEATLLHLHRSFLNRALVNPTGDPILSKWSISVMAAYQSSCSVIRTVRLMKANRPEFMNLLVWSNIILTAVISLGGLIIKTPYSSLASVALQEMQSGCELLEFHYPPDHFLLPVISRLRTAAVNAFEKRDQHPLMQTVTIPEVKRPLDDHDSNESTPPGPGDILGSIFDLNDGVLDAGFFSTARPLDPSFGGMNWHFAPVPPTNPFGSVNLNGINAAPPSNVDEQSQWAELLAQLGSPPSVVNGGQA</sequence>
<dbReference type="EMBL" id="KN824277">
    <property type="protein sequence ID" value="KIM34498.1"/>
    <property type="molecule type" value="Genomic_DNA"/>
</dbReference>
<gene>
    <name evidence="6" type="ORF">M408DRAFT_325886</name>
</gene>
<accession>A0A0C2X8Y5</accession>
<dbReference type="CDD" id="cd00067">
    <property type="entry name" value="GAL4"/>
    <property type="match status" value="1"/>
</dbReference>
<dbReference type="SUPFAM" id="SSF57701">
    <property type="entry name" value="Zn2/Cys6 DNA-binding domain"/>
    <property type="match status" value="1"/>
</dbReference>
<dbReference type="CDD" id="cd12148">
    <property type="entry name" value="fungal_TF_MHR"/>
    <property type="match status" value="1"/>
</dbReference>
<name>A0A0C2X8Y5_SERVB</name>
<dbReference type="GO" id="GO:0006351">
    <property type="term" value="P:DNA-templated transcription"/>
    <property type="evidence" value="ECO:0007669"/>
    <property type="project" value="InterPro"/>
</dbReference>
<feature type="region of interest" description="Disordered" evidence="4">
    <location>
        <begin position="619"/>
        <end position="641"/>
    </location>
</feature>
<dbReference type="SMART" id="SM00906">
    <property type="entry name" value="Fungal_trans"/>
    <property type="match status" value="1"/>
</dbReference>
<dbReference type="Pfam" id="PF00172">
    <property type="entry name" value="Zn_clus"/>
    <property type="match status" value="1"/>
</dbReference>
<dbReference type="PANTHER" id="PTHR31001:SF56">
    <property type="entry name" value="ZN(2)-C6 FUNGAL-TYPE DOMAIN-CONTAINING PROTEIN"/>
    <property type="match status" value="1"/>
</dbReference>
<dbReference type="Pfam" id="PF04082">
    <property type="entry name" value="Fungal_trans"/>
    <property type="match status" value="1"/>
</dbReference>
<dbReference type="InterPro" id="IPR036864">
    <property type="entry name" value="Zn2-C6_fun-type_DNA-bd_sf"/>
</dbReference>
<dbReference type="GO" id="GO:0000981">
    <property type="term" value="F:DNA-binding transcription factor activity, RNA polymerase II-specific"/>
    <property type="evidence" value="ECO:0007669"/>
    <property type="project" value="InterPro"/>
</dbReference>
<dbReference type="GO" id="GO:0008270">
    <property type="term" value="F:zinc ion binding"/>
    <property type="evidence" value="ECO:0007669"/>
    <property type="project" value="InterPro"/>
</dbReference>
<dbReference type="PROSITE" id="PS50048">
    <property type="entry name" value="ZN2_CY6_FUNGAL_2"/>
    <property type="match status" value="1"/>
</dbReference>
<dbReference type="OrthoDB" id="424974at2759"/>
<feature type="compositionally biased region" description="Basic and acidic residues" evidence="4">
    <location>
        <begin position="620"/>
        <end position="631"/>
    </location>
</feature>
<evidence type="ECO:0000313" key="7">
    <source>
        <dbReference type="Proteomes" id="UP000054097"/>
    </source>
</evidence>
<keyword evidence="2" id="KW-0479">Metal-binding</keyword>
<dbReference type="STRING" id="933852.A0A0C2X8Y5"/>
<evidence type="ECO:0000256" key="2">
    <source>
        <dbReference type="ARBA" id="ARBA00022723"/>
    </source>
</evidence>
<dbReference type="Gene3D" id="4.10.240.10">
    <property type="entry name" value="Zn(2)-C6 fungal-type DNA-binding domain"/>
    <property type="match status" value="1"/>
</dbReference>
<dbReference type="HOGENOM" id="CLU_007340_4_3_1"/>
<feature type="domain" description="Zn(2)-C6 fungal-type" evidence="5">
    <location>
        <begin position="13"/>
        <end position="42"/>
    </location>
</feature>
<dbReference type="SMART" id="SM00066">
    <property type="entry name" value="GAL4"/>
    <property type="match status" value="1"/>
</dbReference>
<protein>
    <recommendedName>
        <fullName evidence="5">Zn(2)-C6 fungal-type domain-containing protein</fullName>
    </recommendedName>
</protein>